<feature type="transmembrane region" description="Helical" evidence="6">
    <location>
        <begin position="1338"/>
        <end position="1360"/>
    </location>
</feature>
<feature type="compositionally biased region" description="Basic and acidic residues" evidence="7">
    <location>
        <begin position="427"/>
        <end position="438"/>
    </location>
</feature>
<evidence type="ECO:0000256" key="6">
    <source>
        <dbReference type="RuleBase" id="RU367089"/>
    </source>
</evidence>
<dbReference type="InterPro" id="IPR039797">
    <property type="entry name" value="Pecanex"/>
</dbReference>
<feature type="compositionally biased region" description="Basic and acidic residues" evidence="7">
    <location>
        <begin position="201"/>
        <end position="213"/>
    </location>
</feature>
<feature type="compositionally biased region" description="Polar residues" evidence="7">
    <location>
        <begin position="494"/>
        <end position="509"/>
    </location>
</feature>
<feature type="compositionally biased region" description="Low complexity" evidence="7">
    <location>
        <begin position="565"/>
        <end position="579"/>
    </location>
</feature>
<sequence length="2502" mass="277281">MQRHLKLLRQGGDAMGSQLVEVLRQGCWASLTGGWFHDPRQPLFINTVHLYLWLLLVALPLTLYIYFSSTMIIWSIYCGAVGILFSSIKILNARLHYLFDTTEPIPEPIKDDSKASLEEVKTVKPKKSRPRNLGLNSEVIELQVMQPGLPGVLRTRAEETEDFSIGGNLKVDVHRKESTSNSDSSSTSSRSSGMSSSRQATKSDSRNTVNDHDVDIDGLAMATVVIHEGPGNVEPEGTRQNDLSAVSTAAEPEEITSLSPLSQEPSVLSMDESEFQSEPRKLNNVFSLDSGLTNSSVECANNLTGTTSLELGHVLSRDESANKRLRFRRTQSALETSAGCSSKNAVVSTSQSSSRLQENTNNSRIQSLDSQSLQADLQRKESSEGNARQELYQNSSPPSEEEDDPLPDISDIHMYVPKGAAGGRINGKADNECSELKSKSNTVISDASESDGEEDDQTRSRTPLLARHCSLEQKHKVSCTSSDGQTRRRDDHNMNTTSGHKRVSFSTGSLDGGHNGQSTAKRHRGRNREHCSRVDNDQRRSDRHGVARHSTNSRQFMGKSVSGGNISSTISSYPSSNPTLAKSDSLDKSLQQSIVEHEMGAAGGGDGMEEIVGGGEDGTEDNDSISNERRFVLVPQNDSMVGWNQAGGPFTSQWLFQAVNVAVKAFTSTMQPQSSSDLLNTDTRKSCDVESITSVDSQKSNSLLGLNWLFSSNPDITAVEDADWDFPDCAVANDADGVNNKTCQRLSDLAAASIVADNLLGVLPSKRPPPNVSAHNAIPPRRSSGSRRVERETSPRILERLLEESHEPSPSSSLSTGGELAKHMRTSSGVRSSRSPRPHTRRGSHSSHHRSREIRDLPEAVNASNTFLQTARDFRNHFRSLGAQNSLDISNISGSLSSNSFNERYGNTSTRGSIQGTFRPRDESVLCDIDNATSTVNRHRRLRRLAHSRRSLERRRETPYGSPSLSQTGPGRHIASSHDDTSEGAVHYFQDELGHWHSYTFAGQVMVSEAPAVRGPPLASNFQPVVKFTQPLTGDSSCEPNSACVEPRQSTSTNCNQNETACSSGGGNANTTAYLSMSNALSSCIKTPSSSESWTSESSTELAVDPNTNKMYESYRRNLPTSSVPSQRSHQGLNVSGGPSPIPSMPIGGPSDAAAVVSSVEPDLNTRSLAKGRMDLENLKRKRKKQPRYYYEMKILPFISKFRVKVWFDRLKLMTLFDRHRTCIENILAIILAIGVAVLGSYLLHQGYYQDLTMVLLCFVMASCQFSVLKSVQPDAASPTHGFNRIVAFSRPIYFCICGLLVLLLQTSLDNNIFDLGLKIYGMDLTNRQILLYSRDGILLLILFFPLLFSVGLFPQFNTFSMYVFEQLDIHFFGGNGTSSLFASFVCFVKSWTTVGLLYGFAYGAMSEAQSTQHLLFSIFCALLVASTYHLSRCASDQSIMWTVLKQIFCPDEDCFGEAVTTTKSKELESDQGDPLPKKLRETVNARLKSDAIICTVIGAVTFGLHCSTVFTALQPGLTPVLYSVAIVLGFLLHYLIPQFRKQLPCQLIAHPVLTPGEYKQFEVRDAARLMWFEKLFVWLCFFERNIVYPLLWISALTQDSTKLVAEDKFGLGLGSLLIVVTGLKAFRMSFSDPSKHYLILFFTVLFFNFDWEGYSEQFLVDFFFMSIGFHKVYELWLKLQFVITYIAPWQITWGSAFHAFAQPFSVPHSAMLFLQALVSSILSAPLNPFLGSAIFITSYVRPLKFWERDYNTKRVDHSNTRLSSHLEKNPGADDNNLNSIFYEHLTRSLQDSLCGDLTLGRWGLVSQGDCFVLASDYLNCLVHIIEVGNGLVTFQVRGLEFRGTYCQQREVEAISEGVEDDEGFCCCEPGHPPHMLSVNAAFSQRWLAWEVTVTKYVLEGYSISDNSAVSMLQVFDLRKILITYYVKSIIYYAVKADKLEEWMESEPILTALKPTLEKHYAELDPVFSVNMDEDYDFTMSGITRNSFCNVYHSWINYCVSKREKEKGSDIESCSRESFVVSLCFALSILGRRALGVASHSNALSSVEFFLYGLHALFKGDFRVTCQRDEWVFSDMDLLKKVVAPAVRMSLKLHQDHFMCPDEYDDHAALFDAITYNDENLVISHEGDPAWRSAVLAGTRALLALRHVLDDGTDEYKIIMLNKRHLSFRVIKLNRECVRGLWAGQQQELVYLRNRDPERGSIQNAKQALRNIINSSCDQPIGYPIYVSPLTTSYVDTHSQVKSLVGGPISLAQLKESALALWNRIRRRCSEGCSSGSSAVPHEDGGTVAYGHDGVYSMSASAVLPAVVSSGLNLSGSQSLDGSQIGGSSVGRSSLTRGNINRGSVASNVSGSIGKPSTSTLASIAGLLSDTTNVSSRDKERVVGVEGRNIRESSRDRERDKSASLQRVRIIDANQVYDGLNLGRKIDCLWPDEEMRLRGGRSYWQNWCPEEGMEGLVVHKWIPLHRDPGCRSVTEKTILLLKIDDKFVPIASEGVIDLGHEV</sequence>
<dbReference type="EMBL" id="LJIJ01000471">
    <property type="protein sequence ID" value="ODM97119.1"/>
    <property type="molecule type" value="Genomic_DNA"/>
</dbReference>
<dbReference type="Pfam" id="PF05041">
    <property type="entry name" value="Pecanex_C"/>
    <property type="match status" value="1"/>
</dbReference>
<organism evidence="9 10">
    <name type="scientific">Orchesella cincta</name>
    <name type="common">Springtail</name>
    <name type="synonym">Podura cincta</name>
    <dbReference type="NCBI Taxonomy" id="48709"/>
    <lineage>
        <taxon>Eukaryota</taxon>
        <taxon>Metazoa</taxon>
        <taxon>Ecdysozoa</taxon>
        <taxon>Arthropoda</taxon>
        <taxon>Hexapoda</taxon>
        <taxon>Collembola</taxon>
        <taxon>Entomobryomorpha</taxon>
        <taxon>Entomobryoidea</taxon>
        <taxon>Orchesellidae</taxon>
        <taxon>Orchesellinae</taxon>
        <taxon>Orchesella</taxon>
    </lineage>
</organism>
<comment type="caution">
    <text evidence="9">The sequence shown here is derived from an EMBL/GenBank/DDBJ whole genome shotgun (WGS) entry which is preliminary data.</text>
</comment>
<feature type="compositionally biased region" description="Basic and acidic residues" evidence="7">
    <location>
        <begin position="787"/>
        <end position="807"/>
    </location>
</feature>
<feature type="transmembrane region" description="Helical" evidence="6">
    <location>
        <begin position="1414"/>
        <end position="1432"/>
    </location>
</feature>
<evidence type="ECO:0000256" key="3">
    <source>
        <dbReference type="ARBA" id="ARBA00022692"/>
    </source>
</evidence>
<feature type="transmembrane region" description="Helical" evidence="6">
    <location>
        <begin position="1639"/>
        <end position="1656"/>
    </location>
</feature>
<feature type="transmembrane region" description="Helical" evidence="6">
    <location>
        <begin position="1520"/>
        <end position="1537"/>
    </location>
</feature>
<feature type="region of interest" description="Disordered" evidence="7">
    <location>
        <begin position="229"/>
        <end position="277"/>
    </location>
</feature>
<feature type="compositionally biased region" description="Polar residues" evidence="7">
    <location>
        <begin position="256"/>
        <end position="266"/>
    </location>
</feature>
<feature type="transmembrane region" description="Helical" evidence="6">
    <location>
        <begin position="50"/>
        <end position="67"/>
    </location>
</feature>
<keyword evidence="10" id="KW-1185">Reference proteome</keyword>
<evidence type="ECO:0000313" key="10">
    <source>
        <dbReference type="Proteomes" id="UP000094527"/>
    </source>
</evidence>
<feature type="transmembrane region" description="Helical" evidence="6">
    <location>
        <begin position="1492"/>
        <end position="1514"/>
    </location>
</feature>
<gene>
    <name evidence="9" type="ORF">Ocin01_09568</name>
</gene>
<feature type="transmembrane region" description="Helical" evidence="6">
    <location>
        <begin position="73"/>
        <end position="91"/>
    </location>
</feature>
<feature type="compositionally biased region" description="Polar residues" evidence="7">
    <location>
        <begin position="238"/>
        <end position="247"/>
    </location>
</feature>
<feature type="compositionally biased region" description="Low complexity" evidence="7">
    <location>
        <begin position="179"/>
        <end position="197"/>
    </location>
</feature>
<dbReference type="GO" id="GO:0005783">
    <property type="term" value="C:endoplasmic reticulum"/>
    <property type="evidence" value="ECO:0007669"/>
    <property type="project" value="TreeGrafter"/>
</dbReference>
<comment type="similarity">
    <text evidence="2 6">Belongs to the pecanex family.</text>
</comment>
<evidence type="ECO:0000256" key="2">
    <source>
        <dbReference type="ARBA" id="ARBA00010170"/>
    </source>
</evidence>
<feature type="region of interest" description="Disordered" evidence="7">
    <location>
        <begin position="164"/>
        <end position="213"/>
    </location>
</feature>
<dbReference type="PANTHER" id="PTHR12372">
    <property type="entry name" value="PECANEX"/>
    <property type="match status" value="1"/>
</dbReference>
<feature type="compositionally biased region" description="Low complexity" evidence="7">
    <location>
        <begin position="808"/>
        <end position="819"/>
    </location>
</feature>
<proteinExistence type="inferred from homology"/>
<feature type="transmembrane region" description="Helical" evidence="6">
    <location>
        <begin position="1576"/>
        <end position="1598"/>
    </location>
</feature>
<dbReference type="OrthoDB" id="10037631at2759"/>
<evidence type="ECO:0000256" key="7">
    <source>
        <dbReference type="SAM" id="MobiDB-lite"/>
    </source>
</evidence>
<feature type="compositionally biased region" description="Polar residues" evidence="7">
    <location>
        <begin position="1119"/>
        <end position="1134"/>
    </location>
</feature>
<feature type="compositionally biased region" description="Low complexity" evidence="7">
    <location>
        <begin position="1087"/>
        <end position="1101"/>
    </location>
</feature>
<dbReference type="InterPro" id="IPR007735">
    <property type="entry name" value="Pecanex_C"/>
</dbReference>
<evidence type="ECO:0000256" key="1">
    <source>
        <dbReference type="ARBA" id="ARBA00004141"/>
    </source>
</evidence>
<evidence type="ECO:0000259" key="8">
    <source>
        <dbReference type="Pfam" id="PF05041"/>
    </source>
</evidence>
<protein>
    <recommendedName>
        <fullName evidence="6">Pecanex-like protein</fullName>
    </recommendedName>
</protein>
<feature type="region of interest" description="Disordered" evidence="7">
    <location>
        <begin position="2317"/>
        <end position="2337"/>
    </location>
</feature>
<dbReference type="GO" id="GO:0016020">
    <property type="term" value="C:membrane"/>
    <property type="evidence" value="ECO:0007669"/>
    <property type="project" value="UniProtKB-SubCell"/>
</dbReference>
<accession>A0A1D2MVN3</accession>
<dbReference type="OMA" id="LFINTVH"/>
<feature type="domain" description="Pecanex C-terminal" evidence="8">
    <location>
        <begin position="2015"/>
        <end position="2240"/>
    </location>
</feature>
<feature type="compositionally biased region" description="Polar residues" evidence="7">
    <location>
        <begin position="337"/>
        <end position="375"/>
    </location>
</feature>
<feature type="transmembrane region" description="Helical" evidence="6">
    <location>
        <begin position="1610"/>
        <end position="1627"/>
    </location>
</feature>
<evidence type="ECO:0000313" key="9">
    <source>
        <dbReference type="EMBL" id="ODM97119.1"/>
    </source>
</evidence>
<feature type="transmembrane region" description="Helical" evidence="6">
    <location>
        <begin position="1293"/>
        <end position="1309"/>
    </location>
</feature>
<feature type="compositionally biased region" description="Basic and acidic residues" evidence="7">
    <location>
        <begin position="528"/>
        <end position="545"/>
    </location>
</feature>
<dbReference type="GO" id="GO:0007029">
    <property type="term" value="P:endoplasmic reticulum organization"/>
    <property type="evidence" value="ECO:0007669"/>
    <property type="project" value="TreeGrafter"/>
</dbReference>
<keyword evidence="5 6" id="KW-0472">Membrane</keyword>
<feature type="region of interest" description="Disordered" evidence="7">
    <location>
        <begin position="766"/>
        <end position="858"/>
    </location>
</feature>
<feature type="region of interest" description="Disordered" evidence="7">
    <location>
        <begin position="337"/>
        <end position="583"/>
    </location>
</feature>
<name>A0A1D2MVN3_ORCCI</name>
<keyword evidence="3 6" id="KW-0812">Transmembrane</keyword>
<feature type="transmembrane region" description="Helical" evidence="6">
    <location>
        <begin position="1227"/>
        <end position="1248"/>
    </location>
</feature>
<reference evidence="9 10" key="1">
    <citation type="journal article" date="2016" name="Genome Biol. Evol.">
        <title>Gene Family Evolution Reflects Adaptation to Soil Environmental Stressors in the Genome of the Collembolan Orchesella cincta.</title>
        <authorList>
            <person name="Faddeeva-Vakhrusheva A."/>
            <person name="Derks M.F."/>
            <person name="Anvar S.Y."/>
            <person name="Agamennone V."/>
            <person name="Suring W."/>
            <person name="Smit S."/>
            <person name="van Straalen N.M."/>
            <person name="Roelofs D."/>
        </authorList>
    </citation>
    <scope>NUCLEOTIDE SEQUENCE [LARGE SCALE GENOMIC DNA]</scope>
    <source>
        <tissue evidence="9">Mixed pool</tissue>
    </source>
</reference>
<dbReference type="Proteomes" id="UP000094527">
    <property type="component" value="Unassembled WGS sequence"/>
</dbReference>
<comment type="subcellular location">
    <subcellularLocation>
        <location evidence="1 6">Membrane</location>
        <topology evidence="1 6">Multi-pass membrane protein</topology>
    </subcellularLocation>
</comment>
<feature type="region of interest" description="Disordered" evidence="7">
    <location>
        <begin position="943"/>
        <end position="980"/>
    </location>
</feature>
<evidence type="ECO:0000256" key="4">
    <source>
        <dbReference type="ARBA" id="ARBA00022989"/>
    </source>
</evidence>
<evidence type="ECO:0000256" key="5">
    <source>
        <dbReference type="ARBA" id="ARBA00023136"/>
    </source>
</evidence>
<feature type="compositionally biased region" description="Basic residues" evidence="7">
    <location>
        <begin position="834"/>
        <end position="852"/>
    </location>
</feature>
<feature type="region of interest" description="Disordered" evidence="7">
    <location>
        <begin position="1087"/>
        <end position="1148"/>
    </location>
</feature>
<dbReference type="PANTHER" id="PTHR12372:SF7">
    <property type="entry name" value="PROTEIN PECANEX"/>
    <property type="match status" value="1"/>
</dbReference>
<feature type="transmembrane region" description="Helical" evidence="6">
    <location>
        <begin position="1381"/>
        <end position="1402"/>
    </location>
</feature>
<keyword evidence="4 6" id="KW-1133">Transmembrane helix</keyword>